<dbReference type="AlphaFoldDB" id="A0A815NM66"/>
<proteinExistence type="predicted"/>
<sequence>MISPKLNKELYNNITRLKLLNATTSDPKFVLDQSPFKDDSDEQNIDASEGSKEISIIGRIFSDSDIFREGAYQIEMRLTQNFPFDPPKVRFLTPIYHPNVGEDGEFCHELLLKEAKWTNRRTLVDVVKAVIQYIGHPNLNVPLRAGRFFLRLT</sequence>
<dbReference type="EMBL" id="CAJOBD010008208">
    <property type="protein sequence ID" value="CAF4106839.1"/>
    <property type="molecule type" value="Genomic_DNA"/>
</dbReference>
<evidence type="ECO:0000313" key="3">
    <source>
        <dbReference type="EMBL" id="CAF4106839.1"/>
    </source>
</evidence>
<dbReference type="Proteomes" id="UP000663864">
    <property type="component" value="Unassembled WGS sequence"/>
</dbReference>
<dbReference type="SMART" id="SM00212">
    <property type="entry name" value="UBCc"/>
    <property type="match status" value="1"/>
</dbReference>
<evidence type="ECO:0000313" key="2">
    <source>
        <dbReference type="EMBL" id="CAF1435698.1"/>
    </source>
</evidence>
<evidence type="ECO:0000259" key="1">
    <source>
        <dbReference type="PROSITE" id="PS50127"/>
    </source>
</evidence>
<comment type="caution">
    <text evidence="2">The sequence shown here is derived from an EMBL/GenBank/DDBJ whole genome shotgun (WGS) entry which is preliminary data.</text>
</comment>
<dbReference type="EMBL" id="CAJNOT010004533">
    <property type="protein sequence ID" value="CAF1435698.1"/>
    <property type="molecule type" value="Genomic_DNA"/>
</dbReference>
<evidence type="ECO:0000313" key="4">
    <source>
        <dbReference type="Proteomes" id="UP000663864"/>
    </source>
</evidence>
<organism evidence="2 4">
    <name type="scientific">Rotaria sordida</name>
    <dbReference type="NCBI Taxonomy" id="392033"/>
    <lineage>
        <taxon>Eukaryota</taxon>
        <taxon>Metazoa</taxon>
        <taxon>Spiralia</taxon>
        <taxon>Gnathifera</taxon>
        <taxon>Rotifera</taxon>
        <taxon>Eurotatoria</taxon>
        <taxon>Bdelloidea</taxon>
        <taxon>Philodinida</taxon>
        <taxon>Philodinidae</taxon>
        <taxon>Rotaria</taxon>
    </lineage>
</organism>
<dbReference type="InterPro" id="IPR050113">
    <property type="entry name" value="Ub_conjugating_enzyme"/>
</dbReference>
<protein>
    <recommendedName>
        <fullName evidence="1">UBC core domain-containing protein</fullName>
    </recommendedName>
</protein>
<dbReference type="Pfam" id="PF00179">
    <property type="entry name" value="UQ_con"/>
    <property type="match status" value="1"/>
</dbReference>
<dbReference type="InterPro" id="IPR016135">
    <property type="entry name" value="UBQ-conjugating_enzyme/RWD"/>
</dbReference>
<dbReference type="SUPFAM" id="SSF54495">
    <property type="entry name" value="UBC-like"/>
    <property type="match status" value="1"/>
</dbReference>
<feature type="domain" description="UBC core" evidence="1">
    <location>
        <begin position="12"/>
        <end position="153"/>
    </location>
</feature>
<reference evidence="2" key="1">
    <citation type="submission" date="2021-02" db="EMBL/GenBank/DDBJ databases">
        <authorList>
            <person name="Nowell W R."/>
        </authorList>
    </citation>
    <scope>NUCLEOTIDE SEQUENCE</scope>
</reference>
<dbReference type="PROSITE" id="PS50127">
    <property type="entry name" value="UBC_2"/>
    <property type="match status" value="1"/>
</dbReference>
<dbReference type="Proteomes" id="UP000663836">
    <property type="component" value="Unassembled WGS sequence"/>
</dbReference>
<gene>
    <name evidence="3" type="ORF">JBS370_LOCUS31999</name>
    <name evidence="2" type="ORF">ZHD862_LOCUS34586</name>
</gene>
<dbReference type="Gene3D" id="3.10.110.10">
    <property type="entry name" value="Ubiquitin Conjugating Enzyme"/>
    <property type="match status" value="1"/>
</dbReference>
<dbReference type="CDD" id="cd00195">
    <property type="entry name" value="UBCc_UEV"/>
    <property type="match status" value="1"/>
</dbReference>
<accession>A0A815NM66</accession>
<dbReference type="InterPro" id="IPR000608">
    <property type="entry name" value="UBC"/>
</dbReference>
<dbReference type="PANTHER" id="PTHR24067">
    <property type="entry name" value="UBIQUITIN-CONJUGATING ENZYME E2"/>
    <property type="match status" value="1"/>
</dbReference>
<name>A0A815NM66_9BILA</name>